<dbReference type="Gene3D" id="3.40.50.620">
    <property type="entry name" value="HUPs"/>
    <property type="match status" value="2"/>
</dbReference>
<dbReference type="InterPro" id="IPR014729">
    <property type="entry name" value="Rossmann-like_a/b/a_fold"/>
</dbReference>
<dbReference type="PANTHER" id="PTHR31964:SF113">
    <property type="entry name" value="USPA DOMAIN-CONTAINING PROTEIN"/>
    <property type="match status" value="1"/>
</dbReference>
<keyword evidence="4" id="KW-1185">Reference proteome</keyword>
<dbReference type="CDD" id="cd23659">
    <property type="entry name" value="USP_At3g01520-like"/>
    <property type="match status" value="1"/>
</dbReference>
<gene>
    <name evidence="3" type="ORF">NE857_24650</name>
</gene>
<dbReference type="PRINTS" id="PR01438">
    <property type="entry name" value="UNVRSLSTRESS"/>
</dbReference>
<feature type="domain" description="UspA" evidence="2">
    <location>
        <begin position="154"/>
        <end position="296"/>
    </location>
</feature>
<dbReference type="Pfam" id="PF00582">
    <property type="entry name" value="Usp"/>
    <property type="match status" value="2"/>
</dbReference>
<evidence type="ECO:0000256" key="1">
    <source>
        <dbReference type="ARBA" id="ARBA00008791"/>
    </source>
</evidence>
<evidence type="ECO:0000259" key="2">
    <source>
        <dbReference type="Pfam" id="PF00582"/>
    </source>
</evidence>
<dbReference type="SUPFAM" id="SSF52402">
    <property type="entry name" value="Adenine nucleotide alpha hydrolases-like"/>
    <property type="match status" value="2"/>
</dbReference>
<sequence>MAEPKVTVGVDGSPTASAALLWAAAEADRRGWPLHVVYALAMPLVMSVYAGPTRFPPPEEVTEQGRRVLTEAAGHAHGAHPELRVEEVLALEDPATALLRRSSPEDLLVVGSRGLGAARSALDASVSVRLAARADCPVAVVPGTGAAKPSGPPRRIVVGVDGSENSRRALAFALAEASLVEDGSVVVVHSWQVPLPFDSASLARGGWSPPDELLDQRSQEMVADMLAQVTDGRSESVGVRVLRSAKDPAESIVEAGTTADLIVVGSRGRGSVRGLLLGSVSQGVLHTATVPVVVLPKHPRPRR</sequence>
<dbReference type="InterPro" id="IPR006016">
    <property type="entry name" value="UspA"/>
</dbReference>
<protein>
    <submittedName>
        <fullName evidence="3">Universal stress protein</fullName>
    </submittedName>
</protein>
<proteinExistence type="inferred from homology"/>
<comment type="similarity">
    <text evidence="1">Belongs to the universal stress protein A family.</text>
</comment>
<dbReference type="EMBL" id="CP099837">
    <property type="protein sequence ID" value="USY18469.1"/>
    <property type="molecule type" value="Genomic_DNA"/>
</dbReference>
<name>A0ABY5D293_9ACTN</name>
<dbReference type="Proteomes" id="UP001055940">
    <property type="component" value="Chromosome"/>
</dbReference>
<evidence type="ECO:0000313" key="4">
    <source>
        <dbReference type="Proteomes" id="UP001055940"/>
    </source>
</evidence>
<accession>A0ABY5D293</accession>
<organism evidence="3 4">
    <name type="scientific">Nocardiopsis exhalans</name>
    <dbReference type="NCBI Taxonomy" id="163604"/>
    <lineage>
        <taxon>Bacteria</taxon>
        <taxon>Bacillati</taxon>
        <taxon>Actinomycetota</taxon>
        <taxon>Actinomycetes</taxon>
        <taxon>Streptosporangiales</taxon>
        <taxon>Nocardiopsidaceae</taxon>
        <taxon>Nocardiopsis</taxon>
    </lineage>
</organism>
<reference evidence="3" key="1">
    <citation type="submission" date="2022-06" db="EMBL/GenBank/DDBJ databases">
        <authorList>
            <person name="Ping M."/>
        </authorList>
    </citation>
    <scope>NUCLEOTIDE SEQUENCE</scope>
    <source>
        <strain evidence="3">JCM11759T</strain>
    </source>
</reference>
<dbReference type="InterPro" id="IPR006015">
    <property type="entry name" value="Universal_stress_UspA"/>
</dbReference>
<feature type="domain" description="UspA" evidence="2">
    <location>
        <begin position="5"/>
        <end position="142"/>
    </location>
</feature>
<dbReference type="PANTHER" id="PTHR31964">
    <property type="entry name" value="ADENINE NUCLEOTIDE ALPHA HYDROLASES-LIKE SUPERFAMILY PROTEIN"/>
    <property type="match status" value="1"/>
</dbReference>
<evidence type="ECO:0000313" key="3">
    <source>
        <dbReference type="EMBL" id="USY18469.1"/>
    </source>
</evidence>